<dbReference type="Proteomes" id="UP000069241">
    <property type="component" value="Chromosome"/>
</dbReference>
<evidence type="ECO:0000313" key="1">
    <source>
        <dbReference type="EMBL" id="AMD89773.1"/>
    </source>
</evidence>
<organism evidence="1 2">
    <name type="scientific">Desulfovibrio fairfieldensis</name>
    <dbReference type="NCBI Taxonomy" id="44742"/>
    <lineage>
        <taxon>Bacteria</taxon>
        <taxon>Pseudomonadati</taxon>
        <taxon>Thermodesulfobacteriota</taxon>
        <taxon>Desulfovibrionia</taxon>
        <taxon>Desulfovibrionales</taxon>
        <taxon>Desulfovibrionaceae</taxon>
        <taxon>Desulfovibrio</taxon>
    </lineage>
</organism>
<proteinExistence type="predicted"/>
<dbReference type="EMBL" id="CP014229">
    <property type="protein sequence ID" value="AMD89773.1"/>
    <property type="molecule type" value="Genomic_DNA"/>
</dbReference>
<name>A0A0X8JJZ1_9BACT</name>
<dbReference type="AlphaFoldDB" id="A0A0X8JJZ1"/>
<evidence type="ECO:0000313" key="2">
    <source>
        <dbReference type="Proteomes" id="UP000069241"/>
    </source>
</evidence>
<keyword evidence="1" id="KW-0378">Hydrolase</keyword>
<sequence>MDQSLYPGLKNAASFLEVVDGRNAPLCIMAEKDVLRQRLRHRATALLIRDSTGRALLSFREGQGWGFSSFAMLRAGQSFEECARDMLQEDWGEQGGRLLSLGLCPPCRESRQAFVALFEARLPAALAVQKALDPDRSMLLDYDELKGLGAHFGDLLSPFMRVAVQGGYVRPR</sequence>
<dbReference type="STRING" id="44742.AXF13_06420"/>
<reference evidence="2" key="1">
    <citation type="submission" date="2016-02" db="EMBL/GenBank/DDBJ databases">
        <authorList>
            <person name="Holder M.E."/>
            <person name="Ajami N.J."/>
            <person name="Petrosino J.F."/>
        </authorList>
    </citation>
    <scope>NUCLEOTIDE SEQUENCE [LARGE SCALE GENOMIC DNA]</scope>
    <source>
        <strain evidence="2">CCUG 45958</strain>
    </source>
</reference>
<dbReference type="SUPFAM" id="SSF55811">
    <property type="entry name" value="Nudix"/>
    <property type="match status" value="1"/>
</dbReference>
<dbReference type="KEGG" id="dfi:AXF13_06420"/>
<gene>
    <name evidence="1" type="ORF">AXF13_06420</name>
</gene>
<protein>
    <submittedName>
        <fullName evidence="1">NUDIX hydrolase</fullName>
    </submittedName>
</protein>
<dbReference type="RefSeq" id="WP_062252092.1">
    <property type="nucleotide sequence ID" value="NZ_CP014229.1"/>
</dbReference>
<dbReference type="Gene3D" id="3.90.79.10">
    <property type="entry name" value="Nucleoside Triphosphate Pyrophosphohydrolase"/>
    <property type="match status" value="1"/>
</dbReference>
<dbReference type="GO" id="GO:0016787">
    <property type="term" value="F:hydrolase activity"/>
    <property type="evidence" value="ECO:0007669"/>
    <property type="project" value="UniProtKB-KW"/>
</dbReference>
<keyword evidence="2" id="KW-1185">Reference proteome</keyword>
<accession>A0A0X8JJZ1</accession>
<dbReference type="InterPro" id="IPR015797">
    <property type="entry name" value="NUDIX_hydrolase-like_dom_sf"/>
</dbReference>